<accession>A0ABR4DM93</accession>
<feature type="compositionally biased region" description="Low complexity" evidence="1">
    <location>
        <begin position="189"/>
        <end position="200"/>
    </location>
</feature>
<feature type="signal peptide" evidence="2">
    <location>
        <begin position="1"/>
        <end position="26"/>
    </location>
</feature>
<dbReference type="RefSeq" id="XP_070870086.1">
    <property type="nucleotide sequence ID" value="XM_071014140.1"/>
</dbReference>
<proteinExistence type="predicted"/>
<keyword evidence="2" id="KW-0732">Signal</keyword>
<evidence type="ECO:0000313" key="4">
    <source>
        <dbReference type="Proteomes" id="UP001600064"/>
    </source>
</evidence>
<name>A0ABR4DM93_9PEZI</name>
<gene>
    <name evidence="3" type="ORF">VTJ83DRAFT_733</name>
</gene>
<dbReference type="GeneID" id="98128784"/>
<dbReference type="EMBL" id="JAZGUE010000001">
    <property type="protein sequence ID" value="KAL2271362.1"/>
    <property type="molecule type" value="Genomic_DNA"/>
</dbReference>
<feature type="region of interest" description="Disordered" evidence="1">
    <location>
        <begin position="262"/>
        <end position="293"/>
    </location>
</feature>
<evidence type="ECO:0000256" key="2">
    <source>
        <dbReference type="SAM" id="SignalP"/>
    </source>
</evidence>
<evidence type="ECO:0000256" key="1">
    <source>
        <dbReference type="SAM" id="MobiDB-lite"/>
    </source>
</evidence>
<dbReference type="Proteomes" id="UP001600064">
    <property type="component" value="Unassembled WGS sequence"/>
</dbReference>
<reference evidence="3 4" key="1">
    <citation type="journal article" date="2024" name="Commun. Biol.">
        <title>Comparative genomic analysis of thermophilic fungi reveals convergent evolutionary adaptations and gene losses.</title>
        <authorList>
            <person name="Steindorff A.S."/>
            <person name="Aguilar-Pontes M.V."/>
            <person name="Robinson A.J."/>
            <person name="Andreopoulos B."/>
            <person name="LaButti K."/>
            <person name="Kuo A."/>
            <person name="Mondo S."/>
            <person name="Riley R."/>
            <person name="Otillar R."/>
            <person name="Haridas S."/>
            <person name="Lipzen A."/>
            <person name="Grimwood J."/>
            <person name="Schmutz J."/>
            <person name="Clum A."/>
            <person name="Reid I.D."/>
            <person name="Moisan M.C."/>
            <person name="Butler G."/>
            <person name="Nguyen T.T.M."/>
            <person name="Dewar K."/>
            <person name="Conant G."/>
            <person name="Drula E."/>
            <person name="Henrissat B."/>
            <person name="Hansel C."/>
            <person name="Singer S."/>
            <person name="Hutchinson M.I."/>
            <person name="de Vries R.P."/>
            <person name="Natvig D.O."/>
            <person name="Powell A.J."/>
            <person name="Tsang A."/>
            <person name="Grigoriev I.V."/>
        </authorList>
    </citation>
    <scope>NUCLEOTIDE SEQUENCE [LARGE SCALE GENOMIC DNA]</scope>
    <source>
        <strain evidence="3 4">ATCC 22073</strain>
    </source>
</reference>
<feature type="compositionally biased region" description="Basic and acidic residues" evidence="1">
    <location>
        <begin position="165"/>
        <end position="188"/>
    </location>
</feature>
<evidence type="ECO:0000313" key="3">
    <source>
        <dbReference type="EMBL" id="KAL2271362.1"/>
    </source>
</evidence>
<protein>
    <submittedName>
        <fullName evidence="3">Uncharacterized protein</fullName>
    </submittedName>
</protein>
<organism evidence="3 4">
    <name type="scientific">Remersonia thermophila</name>
    <dbReference type="NCBI Taxonomy" id="72144"/>
    <lineage>
        <taxon>Eukaryota</taxon>
        <taxon>Fungi</taxon>
        <taxon>Dikarya</taxon>
        <taxon>Ascomycota</taxon>
        <taxon>Pezizomycotina</taxon>
        <taxon>Sordariomycetes</taxon>
        <taxon>Sordariomycetidae</taxon>
        <taxon>Sordariales</taxon>
        <taxon>Sordariales incertae sedis</taxon>
        <taxon>Remersonia</taxon>
    </lineage>
</organism>
<feature type="region of interest" description="Disordered" evidence="1">
    <location>
        <begin position="112"/>
        <end position="223"/>
    </location>
</feature>
<keyword evidence="4" id="KW-1185">Reference proteome</keyword>
<sequence>MGAQYALPYSLISLIFALLFVVSCSSEREGHNRLYEVNVARLAENLKANALRDSGREVTPLVPPELLPAFWNFGLSAGCPGARHLRLFQRDKPGVLPDRLGEIATHLDRCRRLPSQQPPPRRARSGWGRGQAYRRRGGPGCPCLLERDARQPLSVRPPRLPRRGRFSDLLDRGARDSGGRGRLLDPRAAHGAAVAADGVGPPVPGRRRRRAGGRGVRNPGVPAWHGWSAGREWKPPPYPTVGGHLAAAGGVLGPIVPWLQVRSGKEEQETDEPGRGRAPSWDAPAGFGALERR</sequence>
<feature type="compositionally biased region" description="Basic and acidic residues" evidence="1">
    <location>
        <begin position="263"/>
        <end position="275"/>
    </location>
</feature>
<feature type="chain" id="PRO_5045634717" evidence="2">
    <location>
        <begin position="27"/>
        <end position="293"/>
    </location>
</feature>
<comment type="caution">
    <text evidence="3">The sequence shown here is derived from an EMBL/GenBank/DDBJ whole genome shotgun (WGS) entry which is preliminary data.</text>
</comment>